<dbReference type="PROSITE" id="PS50928">
    <property type="entry name" value="ABC_TM1"/>
    <property type="match status" value="1"/>
</dbReference>
<feature type="transmembrane region" description="Helical" evidence="7">
    <location>
        <begin position="83"/>
        <end position="107"/>
    </location>
</feature>
<evidence type="ECO:0000256" key="5">
    <source>
        <dbReference type="ARBA" id="ARBA00022989"/>
    </source>
</evidence>
<evidence type="ECO:0000256" key="4">
    <source>
        <dbReference type="ARBA" id="ARBA00022692"/>
    </source>
</evidence>
<proteinExistence type="inferred from homology"/>
<feature type="transmembrane region" description="Helical" evidence="7">
    <location>
        <begin position="211"/>
        <end position="230"/>
    </location>
</feature>
<reference evidence="9 10" key="1">
    <citation type="submission" date="2019-06" db="EMBL/GenBank/DDBJ databases">
        <title>Desulfobotulus mexicanus sp. nov., a novel sulfate-reducing bacterium isolated from the sediment of an alkaline crater lake in Mexico.</title>
        <authorList>
            <person name="Hirschler-Rea A."/>
        </authorList>
    </citation>
    <scope>NUCLEOTIDE SEQUENCE [LARGE SCALE GENOMIC DNA]</scope>
    <source>
        <strain evidence="9 10">PAR22N</strain>
    </source>
</reference>
<name>A0A5Q4VH50_9BACT</name>
<accession>A0A5Q4VH50</accession>
<evidence type="ECO:0000256" key="2">
    <source>
        <dbReference type="ARBA" id="ARBA00022448"/>
    </source>
</evidence>
<gene>
    <name evidence="9" type="ORF">FIM25_03700</name>
</gene>
<comment type="similarity">
    <text evidence="7">Belongs to the binding-protein-dependent transport system permease family.</text>
</comment>
<feature type="transmembrane region" description="Helical" evidence="7">
    <location>
        <begin position="159"/>
        <end position="183"/>
    </location>
</feature>
<dbReference type="Gene3D" id="1.10.3720.10">
    <property type="entry name" value="MetI-like"/>
    <property type="match status" value="1"/>
</dbReference>
<dbReference type="PANTHER" id="PTHR30151">
    <property type="entry name" value="ALKANE SULFONATE ABC TRANSPORTER-RELATED, MEMBRANE SUBUNIT"/>
    <property type="match status" value="1"/>
</dbReference>
<dbReference type="InterPro" id="IPR000515">
    <property type="entry name" value="MetI-like"/>
</dbReference>
<evidence type="ECO:0000256" key="1">
    <source>
        <dbReference type="ARBA" id="ARBA00004651"/>
    </source>
</evidence>
<dbReference type="SUPFAM" id="SSF161098">
    <property type="entry name" value="MetI-like"/>
    <property type="match status" value="1"/>
</dbReference>
<comment type="caution">
    <text evidence="9">The sequence shown here is derived from an EMBL/GenBank/DDBJ whole genome shotgun (WGS) entry which is preliminary data.</text>
</comment>
<evidence type="ECO:0000256" key="6">
    <source>
        <dbReference type="ARBA" id="ARBA00023136"/>
    </source>
</evidence>
<keyword evidence="4 7" id="KW-0812">Transmembrane</keyword>
<dbReference type="GO" id="GO:0005886">
    <property type="term" value="C:plasma membrane"/>
    <property type="evidence" value="ECO:0007669"/>
    <property type="project" value="UniProtKB-SubCell"/>
</dbReference>
<dbReference type="InterPro" id="IPR035906">
    <property type="entry name" value="MetI-like_sf"/>
</dbReference>
<evidence type="ECO:0000313" key="10">
    <source>
        <dbReference type="Proteomes" id="UP000321899"/>
    </source>
</evidence>
<dbReference type="Proteomes" id="UP000321899">
    <property type="component" value="Unassembled WGS sequence"/>
</dbReference>
<comment type="subcellular location">
    <subcellularLocation>
        <location evidence="1 7">Cell membrane</location>
        <topology evidence="1 7">Multi-pass membrane protein</topology>
    </subcellularLocation>
</comment>
<dbReference type="GO" id="GO:0055085">
    <property type="term" value="P:transmembrane transport"/>
    <property type="evidence" value="ECO:0007669"/>
    <property type="project" value="InterPro"/>
</dbReference>
<dbReference type="OrthoDB" id="9809660at2"/>
<keyword evidence="2 7" id="KW-0813">Transport</keyword>
<dbReference type="EMBL" id="VDMB01000003">
    <property type="protein sequence ID" value="TYT75687.1"/>
    <property type="molecule type" value="Genomic_DNA"/>
</dbReference>
<keyword evidence="10" id="KW-1185">Reference proteome</keyword>
<keyword evidence="5 7" id="KW-1133">Transmembrane helix</keyword>
<sequence>MPFIFSMGLMLGFWGLLTYFMGAGLVPSPVETFACLAKMLLGASLWENLAISVFRGLLAISMTLLLALITGILAGLSRKTMSLITPLVVALQATPPILWITLLMIWAGTGSTVPIAVVMASLYPPLFFTIAQSVASLDTRLFTLAEIYGVKKYRILKDLILPGIHPYLLGGLSFALGSCWKVTAVAEFFGSSRGIGAGVYWSYRMLDMPQLFSWAIILVGMGMGIEFGLIRPLRRRAMAQRGMHAKA</sequence>
<evidence type="ECO:0000256" key="3">
    <source>
        <dbReference type="ARBA" id="ARBA00022475"/>
    </source>
</evidence>
<evidence type="ECO:0000259" key="8">
    <source>
        <dbReference type="PROSITE" id="PS50928"/>
    </source>
</evidence>
<evidence type="ECO:0000256" key="7">
    <source>
        <dbReference type="RuleBase" id="RU363032"/>
    </source>
</evidence>
<protein>
    <submittedName>
        <fullName evidence="9">ABC transporter permease subunit</fullName>
    </submittedName>
</protein>
<feature type="domain" description="ABC transmembrane type-1" evidence="8">
    <location>
        <begin position="49"/>
        <end position="229"/>
    </location>
</feature>
<dbReference type="PANTHER" id="PTHR30151:SF38">
    <property type="entry name" value="ALIPHATIC SULFONATES TRANSPORT PERMEASE PROTEIN SSUC-RELATED"/>
    <property type="match status" value="1"/>
</dbReference>
<feature type="transmembrane region" description="Helical" evidence="7">
    <location>
        <begin position="56"/>
        <end position="76"/>
    </location>
</feature>
<dbReference type="Pfam" id="PF00528">
    <property type="entry name" value="BPD_transp_1"/>
    <property type="match status" value="1"/>
</dbReference>
<evidence type="ECO:0000313" key="9">
    <source>
        <dbReference type="EMBL" id="TYT75687.1"/>
    </source>
</evidence>
<keyword evidence="6 7" id="KW-0472">Membrane</keyword>
<feature type="transmembrane region" description="Helical" evidence="7">
    <location>
        <begin position="113"/>
        <end position="138"/>
    </location>
</feature>
<organism evidence="9 10">
    <name type="scientific">Desulfobotulus mexicanus</name>
    <dbReference type="NCBI Taxonomy" id="2586642"/>
    <lineage>
        <taxon>Bacteria</taxon>
        <taxon>Pseudomonadati</taxon>
        <taxon>Thermodesulfobacteriota</taxon>
        <taxon>Desulfobacteria</taxon>
        <taxon>Desulfobacterales</taxon>
        <taxon>Desulfobacteraceae</taxon>
        <taxon>Desulfobotulus</taxon>
    </lineage>
</organism>
<dbReference type="AlphaFoldDB" id="A0A5Q4VH50"/>
<keyword evidence="3" id="KW-1003">Cell membrane</keyword>